<keyword evidence="9 11" id="KW-0234">DNA repair</keyword>
<keyword evidence="14" id="KW-1185">Reference proteome</keyword>
<keyword evidence="4 11" id="KW-0378">Hydrolase</keyword>
<dbReference type="GO" id="GO:0008854">
    <property type="term" value="F:exodeoxyribonuclease V activity"/>
    <property type="evidence" value="ECO:0007669"/>
    <property type="project" value="UniProtKB-EC"/>
</dbReference>
<evidence type="ECO:0000256" key="5">
    <source>
        <dbReference type="ARBA" id="ARBA00022806"/>
    </source>
</evidence>
<dbReference type="RefSeq" id="WP_209617638.1">
    <property type="nucleotide sequence ID" value="NZ_JAGJRS010000013.1"/>
</dbReference>
<evidence type="ECO:0000256" key="3">
    <source>
        <dbReference type="ARBA" id="ARBA00022763"/>
    </source>
</evidence>
<dbReference type="CDD" id="cd17933">
    <property type="entry name" value="DEXSc_RecD-like"/>
    <property type="match status" value="1"/>
</dbReference>
<feature type="domain" description="UvrD-like helicase C-terminal" evidence="12">
    <location>
        <begin position="521"/>
        <end position="566"/>
    </location>
</feature>
<dbReference type="InterPro" id="IPR006344">
    <property type="entry name" value="RecD"/>
</dbReference>
<name>A0ABS4DLK8_9GAMM</name>
<dbReference type="Pfam" id="PF13538">
    <property type="entry name" value="UvrD_C_2"/>
    <property type="match status" value="1"/>
</dbReference>
<evidence type="ECO:0000256" key="10">
    <source>
        <dbReference type="ARBA" id="ARBA00023235"/>
    </source>
</evidence>
<protein>
    <recommendedName>
        <fullName evidence="11">RecBCD enzyme subunit RecD</fullName>
        <ecNumber evidence="11">5.6.2.3</ecNumber>
    </recommendedName>
    <alternativeName>
        <fullName evidence="11">DNA 5'-3' helicase subunit RecD</fullName>
    </alternativeName>
    <alternativeName>
        <fullName evidence="11">Exonuclease V subunit RecD</fullName>
        <shortName evidence="11">ExoV subunit RecD</shortName>
    </alternativeName>
    <alternativeName>
        <fullName evidence="11">Helicase/nuclease RecBCD subunit RecD</fullName>
    </alternativeName>
</protein>
<comment type="similarity">
    <text evidence="11">Belongs to the RecD family.</text>
</comment>
<dbReference type="InterPro" id="IPR027417">
    <property type="entry name" value="P-loop_NTPase"/>
</dbReference>
<comment type="caution">
    <text evidence="13">The sequence shown here is derived from an EMBL/GenBank/DDBJ whole genome shotgun (WGS) entry which is preliminary data.</text>
</comment>
<evidence type="ECO:0000256" key="2">
    <source>
        <dbReference type="ARBA" id="ARBA00022741"/>
    </source>
</evidence>
<dbReference type="CDD" id="cd18809">
    <property type="entry name" value="SF1_C_RecD"/>
    <property type="match status" value="1"/>
</dbReference>
<dbReference type="Gene3D" id="3.40.50.300">
    <property type="entry name" value="P-loop containing nucleotide triphosphate hydrolases"/>
    <property type="match status" value="3"/>
</dbReference>
<evidence type="ECO:0000256" key="6">
    <source>
        <dbReference type="ARBA" id="ARBA00022839"/>
    </source>
</evidence>
<accession>A0ABS4DLK8</accession>
<evidence type="ECO:0000256" key="11">
    <source>
        <dbReference type="HAMAP-Rule" id="MF_01487"/>
    </source>
</evidence>
<comment type="miscellaneous">
    <text evidence="11">In the RecBCD complex, RecB has a slow 3'-5' helicase, an exonuclease activity and loads RecA onto ssDNA, RecD has a fast 5'-3' helicase activity, while RecC stimulates the ATPase and processivity of the RecB helicase and contributes to recognition of the Chi site.</text>
</comment>
<comment type="subunit">
    <text evidence="11">Heterotrimer of RecB, RecC and RecD. All subunits contribute to DNA-binding.</text>
</comment>
<sequence>MSHFDFRIRGDEPIEAAWRPLDRTLWRWVRAHGGSPRLAALAAWASFADGAGDTALPLVGEDAGRHGLEPLARDEVESLRGEALVSDGAGVTPFVLDAAGRLYLRRNYADELAVAALIHQRLRAAKPATVADGALDVLFHGERGAAVKRQRDAVRGVAGRRLFVLTGGPGTGKTTTVLRMLLMLQHQASQPLRMAVAAPTGKAAQRLLQSLRAGKQGLLDHPRAPLPEDWQPLLERIPDTEALTLHRLLGYSPRSHRFTRDREHPLAADVVVVDEASMVDLSLLRALLDAVRPDATLILVGDADQLTSVAAGSVLMDLVAVLEAERSPALVRLEHSFRAERPLVALNRAVRAGDTAALEATLGEQVMRRPVAGGATLRQAIESWADALAALPIHPTLPVAQGEPSDPAQVSTALAALRALGSRQLLCALREGEFGALAASALIEQRLKRRWNMAADRVWYPGRAVLITRNDYASRLFNGDVGLCLADAEGRLRVWFESAGGDGLAGARSFSPGALPAHEGAFAITIHKSQGSEYARVAVLLPPDPAHRILSRQLFYTGVSRARQAVELWAGEATLRAALALPVRRAGGLADRLAGIPSGGEPEQLALL</sequence>
<gene>
    <name evidence="11 13" type="primary">recD</name>
    <name evidence="13" type="ORF">J7I44_06430</name>
</gene>
<dbReference type="EMBL" id="JAGJRS010000013">
    <property type="protein sequence ID" value="MBP1473927.1"/>
    <property type="molecule type" value="Genomic_DNA"/>
</dbReference>
<comment type="function">
    <text evidence="11">A helicase/nuclease that prepares dsDNA breaks (DSB) for recombinational DNA repair. Binds to DSBs and unwinds DNA via a highly rapid and processive ATP-dependent bidirectional helicase activity. Unwinds dsDNA until it encounters a Chi (crossover hotspot instigator) sequence from the 3' direction. Cuts ssDNA a few nucleotides 3' to the Chi site. The properties and activities of the enzyme are changed at Chi. The Chi-altered holoenzyme produces a long 3'-ssDNA overhang and facilitates RecA-binding to the ssDNA for homologous DNA recombination and repair. Holoenzyme degrades any linearized DNA that is unable to undergo homologous recombination. In the holoenzyme this subunit has ssDNA-dependent ATPase and 5'-3' helicase activity. When added to pre-assembled RecBC greatly stimulates nuclease activity and augments holoenzyme processivity. Negatively regulates the RecA-loading ability of RecBCD.</text>
</comment>
<dbReference type="Proteomes" id="UP000823790">
    <property type="component" value="Unassembled WGS sequence"/>
</dbReference>
<comment type="catalytic activity">
    <reaction evidence="11">
        <text>ATP + H2O = ADP + phosphate + H(+)</text>
        <dbReference type="Rhea" id="RHEA:13065"/>
        <dbReference type="ChEBI" id="CHEBI:15377"/>
        <dbReference type="ChEBI" id="CHEBI:15378"/>
        <dbReference type="ChEBI" id="CHEBI:30616"/>
        <dbReference type="ChEBI" id="CHEBI:43474"/>
        <dbReference type="ChEBI" id="CHEBI:456216"/>
        <dbReference type="EC" id="5.6.2.3"/>
    </reaction>
</comment>
<keyword evidence="1 11" id="KW-0540">Nuclease</keyword>
<keyword evidence="8 11" id="KW-0238">DNA-binding</keyword>
<keyword evidence="10 11" id="KW-0413">Isomerase</keyword>
<keyword evidence="3 11" id="KW-0227">DNA damage</keyword>
<dbReference type="HAMAP" id="MF_01487">
    <property type="entry name" value="RecD"/>
    <property type="match status" value="1"/>
</dbReference>
<dbReference type="Pfam" id="PF13245">
    <property type="entry name" value="AAA_19"/>
    <property type="match status" value="1"/>
</dbReference>
<keyword evidence="6 11" id="KW-0269">Exonuclease</keyword>
<evidence type="ECO:0000259" key="12">
    <source>
        <dbReference type="Pfam" id="PF13538"/>
    </source>
</evidence>
<evidence type="ECO:0000256" key="8">
    <source>
        <dbReference type="ARBA" id="ARBA00023125"/>
    </source>
</evidence>
<evidence type="ECO:0000256" key="7">
    <source>
        <dbReference type="ARBA" id="ARBA00022840"/>
    </source>
</evidence>
<evidence type="ECO:0000256" key="4">
    <source>
        <dbReference type="ARBA" id="ARBA00022801"/>
    </source>
</evidence>
<dbReference type="PANTHER" id="PTHR43788">
    <property type="entry name" value="DNA2/NAM7 HELICASE FAMILY MEMBER"/>
    <property type="match status" value="1"/>
</dbReference>
<dbReference type="InterPro" id="IPR027785">
    <property type="entry name" value="UvrD-like_helicase_C"/>
</dbReference>
<dbReference type="EC" id="5.6.2.3" evidence="11"/>
<reference evidence="13 14" key="1">
    <citation type="submission" date="2021-04" db="EMBL/GenBank/DDBJ databases">
        <authorList>
            <person name="Huq M.A."/>
        </authorList>
    </citation>
    <scope>NUCLEOTIDE SEQUENCE [LARGE SCALE GENOMIC DNA]</scope>
    <source>
        <strain evidence="13 14">MAH-13</strain>
    </source>
</reference>
<keyword evidence="5 11" id="KW-0347">Helicase</keyword>
<organism evidence="13 14">
    <name type="scientific">Frateuria flava</name>
    <dbReference type="NCBI Taxonomy" id="2821489"/>
    <lineage>
        <taxon>Bacteria</taxon>
        <taxon>Pseudomonadati</taxon>
        <taxon>Pseudomonadota</taxon>
        <taxon>Gammaproteobacteria</taxon>
        <taxon>Lysobacterales</taxon>
        <taxon>Rhodanobacteraceae</taxon>
        <taxon>Frateuria</taxon>
    </lineage>
</organism>
<evidence type="ECO:0000313" key="14">
    <source>
        <dbReference type="Proteomes" id="UP000823790"/>
    </source>
</evidence>
<dbReference type="Gene3D" id="1.10.10.1020">
    <property type="entry name" value="RecBCD complex, subunit RecD, N-terminal domain"/>
    <property type="match status" value="1"/>
</dbReference>
<keyword evidence="2 11" id="KW-0547">Nucleotide-binding</keyword>
<dbReference type="PANTHER" id="PTHR43788:SF6">
    <property type="entry name" value="DNA HELICASE B"/>
    <property type="match status" value="1"/>
</dbReference>
<dbReference type="NCBIfam" id="TIGR01447">
    <property type="entry name" value="recD"/>
    <property type="match status" value="1"/>
</dbReference>
<dbReference type="SUPFAM" id="SSF52540">
    <property type="entry name" value="P-loop containing nucleoside triphosphate hydrolases"/>
    <property type="match status" value="1"/>
</dbReference>
<dbReference type="InterPro" id="IPR041851">
    <property type="entry name" value="RecD_N_sf"/>
</dbReference>
<evidence type="ECO:0000256" key="1">
    <source>
        <dbReference type="ARBA" id="ARBA00022722"/>
    </source>
</evidence>
<feature type="binding site" evidence="11">
    <location>
        <begin position="167"/>
        <end position="174"/>
    </location>
    <ligand>
        <name>ATP</name>
        <dbReference type="ChEBI" id="CHEBI:30616"/>
    </ligand>
</feature>
<evidence type="ECO:0000313" key="13">
    <source>
        <dbReference type="EMBL" id="MBP1473927.1"/>
    </source>
</evidence>
<dbReference type="InterPro" id="IPR050534">
    <property type="entry name" value="Coronavir_polyprotein_1ab"/>
</dbReference>
<proteinExistence type="inferred from homology"/>
<evidence type="ECO:0000256" key="9">
    <source>
        <dbReference type="ARBA" id="ARBA00023204"/>
    </source>
</evidence>
<keyword evidence="7 11" id="KW-0067">ATP-binding</keyword>